<gene>
    <name evidence="1" type="ORF">E5329_27875</name>
</gene>
<evidence type="ECO:0000313" key="2">
    <source>
        <dbReference type="Proteomes" id="UP000304953"/>
    </source>
</evidence>
<protein>
    <submittedName>
        <fullName evidence="1">Uncharacterized protein</fullName>
    </submittedName>
</protein>
<keyword evidence="2" id="KW-1185">Reference proteome</keyword>
<organism evidence="1 2">
    <name type="scientific">Petralouisia muris</name>
    <dbReference type="NCBI Taxonomy" id="3032872"/>
    <lineage>
        <taxon>Bacteria</taxon>
        <taxon>Bacillati</taxon>
        <taxon>Bacillota</taxon>
        <taxon>Clostridia</taxon>
        <taxon>Lachnospirales</taxon>
        <taxon>Lachnospiraceae</taxon>
        <taxon>Petralouisia</taxon>
    </lineage>
</organism>
<dbReference type="Proteomes" id="UP000304953">
    <property type="component" value="Unassembled WGS sequence"/>
</dbReference>
<dbReference type="EMBL" id="SRYA01000142">
    <property type="protein sequence ID" value="TGY86768.1"/>
    <property type="molecule type" value="Genomic_DNA"/>
</dbReference>
<comment type="caution">
    <text evidence="1">The sequence shown here is derived from an EMBL/GenBank/DDBJ whole genome shotgun (WGS) entry which is preliminary data.</text>
</comment>
<name>A0AC61RNE1_9FIRM</name>
<accession>A0AC61RNE1</accession>
<sequence>MMSHLSPAKQTEGIINRLEFAKTAFSDDERKLIVYYAFKLNDMEKARELAEHIYYEETEGNQGSALAVIDAQAEIDALPDPMIGLWEMEEYGYTWAKCCC</sequence>
<reference evidence="1" key="1">
    <citation type="submission" date="2019-04" db="EMBL/GenBank/DDBJ databases">
        <title>Microbes associate with the intestines of laboratory mice.</title>
        <authorList>
            <person name="Navarre W."/>
            <person name="Wong E."/>
            <person name="Huang K."/>
            <person name="Tropini C."/>
            <person name="Ng K."/>
            <person name="Yu B."/>
        </authorList>
    </citation>
    <scope>NUCLEOTIDE SEQUENCE</scope>
    <source>
        <strain evidence="1">NM01_1-7b</strain>
    </source>
</reference>
<evidence type="ECO:0000313" key="1">
    <source>
        <dbReference type="EMBL" id="TGY86768.1"/>
    </source>
</evidence>
<proteinExistence type="predicted"/>